<evidence type="ECO:0000256" key="2">
    <source>
        <dbReference type="ARBA" id="ARBA00022475"/>
    </source>
</evidence>
<dbReference type="InterPro" id="IPR050297">
    <property type="entry name" value="LipidA_mod_glycosyltrf_83"/>
</dbReference>
<dbReference type="EMBL" id="CBXV010000008">
    <property type="protein sequence ID" value="CDM66946.1"/>
    <property type="molecule type" value="Genomic_DNA"/>
</dbReference>
<protein>
    <submittedName>
        <fullName evidence="10">PMT family glycosyltransferase, 4-amino-4-deoxy-L-arabinose transferase</fullName>
    </submittedName>
</protein>
<evidence type="ECO:0000256" key="4">
    <source>
        <dbReference type="ARBA" id="ARBA00022679"/>
    </source>
</evidence>
<dbReference type="Proteomes" id="UP000031518">
    <property type="component" value="Unassembled WGS sequence"/>
</dbReference>
<evidence type="ECO:0000313" key="11">
    <source>
        <dbReference type="Proteomes" id="UP000031518"/>
    </source>
</evidence>
<evidence type="ECO:0000256" key="5">
    <source>
        <dbReference type="ARBA" id="ARBA00022692"/>
    </source>
</evidence>
<dbReference type="GO" id="GO:0005886">
    <property type="term" value="C:plasma membrane"/>
    <property type="evidence" value="ECO:0007669"/>
    <property type="project" value="UniProtKB-SubCell"/>
</dbReference>
<evidence type="ECO:0000256" key="6">
    <source>
        <dbReference type="ARBA" id="ARBA00022989"/>
    </source>
</evidence>
<dbReference type="STRING" id="454194.PYK22_02993"/>
<feature type="transmembrane region" description="Helical" evidence="8">
    <location>
        <begin position="28"/>
        <end position="45"/>
    </location>
</feature>
<dbReference type="AlphaFoldDB" id="A0A0B6X0R6"/>
<name>A0A0B6X0R6_9BACT</name>
<evidence type="ECO:0000256" key="1">
    <source>
        <dbReference type="ARBA" id="ARBA00004651"/>
    </source>
</evidence>
<feature type="transmembrane region" description="Helical" evidence="8">
    <location>
        <begin position="198"/>
        <end position="219"/>
    </location>
</feature>
<reference evidence="10 11" key="2">
    <citation type="submission" date="2015-01" db="EMBL/GenBank/DDBJ databases">
        <title>Complete genome sequence of Pyrinomonas methylaliphatogenes type strain K22T.</title>
        <authorList>
            <person name="Lee K.C.Y."/>
            <person name="Power J.F."/>
            <person name="Dunfield P.F."/>
            <person name="Morgan X.C."/>
            <person name="Huttenhower C."/>
            <person name="Stott M.B."/>
        </authorList>
    </citation>
    <scope>NUCLEOTIDE SEQUENCE [LARGE SCALE GENOMIC DNA]</scope>
    <source>
        <strain evidence="10 11">K22</strain>
    </source>
</reference>
<dbReference type="Pfam" id="PF13231">
    <property type="entry name" value="PMT_2"/>
    <property type="match status" value="1"/>
</dbReference>
<keyword evidence="5 8" id="KW-0812">Transmembrane</keyword>
<sequence length="544" mass="61471">MGSLEPKADGRIARTVSSVRSSSRIERYAALLLCLLIIFGFDLRLRGISDVGLAEDEARKIEAVRAYRAGDITANAEHPMLMKSLILISLLAAEKLNSAFDARISDEAAVRFPNLLFGALTALPIFLLSSALFNKGIGLIAAALWSTGINAITYNRIAKEDTLLVFFMLFAFYFYLRAKQMDYRQPARKRRAYILSGLSFGLMLASKYLPHYFGLNMLYHHLVHVRERKPDELPGRTPAIFYFVMGSAFLLANPAVLLPETWHYLTSYTSEQLLTHHGYLMGERLYPNQVSSTPFGTPIYFYLLFLAIKTPLPLLAALLIGLVIIMRRWREPGPAFLLLMFLFWIVPYSLIGAKWLRYALSLMAFVYMIAAVGIAWIAYEAKRALEALTKRAARVATIALTLIWVFGPLSAVWASGPHYGLYVNRLYRGRAGYYFPHDELYDDGLREALLFVCRHAPPEATIAHETPSATRYYLERYGRTDLRARPLSAPDFSPASAPHPTFFILQRGRTYFENRAEMAEVRATAHKVYEVVIDGVTAAEVYVR</sequence>
<keyword evidence="4 10" id="KW-0808">Transferase</keyword>
<keyword evidence="11" id="KW-1185">Reference proteome</keyword>
<organism evidence="10 11">
    <name type="scientific">Pyrinomonas methylaliphatogenes</name>
    <dbReference type="NCBI Taxonomy" id="454194"/>
    <lineage>
        <taxon>Bacteria</taxon>
        <taxon>Pseudomonadati</taxon>
        <taxon>Acidobacteriota</taxon>
        <taxon>Blastocatellia</taxon>
        <taxon>Blastocatellales</taxon>
        <taxon>Pyrinomonadaceae</taxon>
        <taxon>Pyrinomonas</taxon>
    </lineage>
</organism>
<dbReference type="InterPro" id="IPR038731">
    <property type="entry name" value="RgtA/B/C-like"/>
</dbReference>
<keyword evidence="2" id="KW-1003">Cell membrane</keyword>
<accession>A0A0B6X0R6</accession>
<proteinExistence type="predicted"/>
<dbReference type="PANTHER" id="PTHR33908">
    <property type="entry name" value="MANNOSYLTRANSFERASE YKCB-RELATED"/>
    <property type="match status" value="1"/>
</dbReference>
<dbReference type="PANTHER" id="PTHR33908:SF11">
    <property type="entry name" value="MEMBRANE PROTEIN"/>
    <property type="match status" value="1"/>
</dbReference>
<evidence type="ECO:0000259" key="9">
    <source>
        <dbReference type="Pfam" id="PF13231"/>
    </source>
</evidence>
<keyword evidence="7 8" id="KW-0472">Membrane</keyword>
<keyword evidence="6 8" id="KW-1133">Transmembrane helix</keyword>
<feature type="transmembrane region" description="Helical" evidence="8">
    <location>
        <begin position="137"/>
        <end position="155"/>
    </location>
</feature>
<feature type="transmembrane region" description="Helical" evidence="8">
    <location>
        <begin position="335"/>
        <end position="352"/>
    </location>
</feature>
<feature type="transmembrane region" description="Helical" evidence="8">
    <location>
        <begin position="358"/>
        <end position="379"/>
    </location>
</feature>
<evidence type="ECO:0000256" key="3">
    <source>
        <dbReference type="ARBA" id="ARBA00022676"/>
    </source>
</evidence>
<feature type="transmembrane region" description="Helical" evidence="8">
    <location>
        <begin position="299"/>
        <end position="323"/>
    </location>
</feature>
<comment type="subcellular location">
    <subcellularLocation>
        <location evidence="1">Cell membrane</location>
        <topology evidence="1">Multi-pass membrane protein</topology>
    </subcellularLocation>
</comment>
<gene>
    <name evidence="10" type="ORF">PYK22_02993</name>
</gene>
<reference evidence="10 11" key="1">
    <citation type="submission" date="2013-12" db="EMBL/GenBank/DDBJ databases">
        <authorList>
            <person name="Stott M."/>
        </authorList>
    </citation>
    <scope>NUCLEOTIDE SEQUENCE [LARGE SCALE GENOMIC DNA]</scope>
    <source>
        <strain evidence="10 11">K22</strain>
    </source>
</reference>
<feature type="transmembrane region" description="Helical" evidence="8">
    <location>
        <begin position="162"/>
        <end position="178"/>
    </location>
</feature>
<feature type="transmembrane region" description="Helical" evidence="8">
    <location>
        <begin position="112"/>
        <end position="131"/>
    </location>
</feature>
<feature type="transmembrane region" description="Helical" evidence="8">
    <location>
        <begin position="391"/>
        <end position="414"/>
    </location>
</feature>
<feature type="domain" description="Glycosyltransferase RgtA/B/C/D-like" evidence="9">
    <location>
        <begin position="106"/>
        <end position="225"/>
    </location>
</feature>
<evidence type="ECO:0000256" key="8">
    <source>
        <dbReference type="SAM" id="Phobius"/>
    </source>
</evidence>
<dbReference type="GO" id="GO:0016763">
    <property type="term" value="F:pentosyltransferase activity"/>
    <property type="evidence" value="ECO:0007669"/>
    <property type="project" value="TreeGrafter"/>
</dbReference>
<evidence type="ECO:0000256" key="7">
    <source>
        <dbReference type="ARBA" id="ARBA00023136"/>
    </source>
</evidence>
<keyword evidence="3" id="KW-0328">Glycosyltransferase</keyword>
<dbReference type="GO" id="GO:0009103">
    <property type="term" value="P:lipopolysaccharide biosynthetic process"/>
    <property type="evidence" value="ECO:0007669"/>
    <property type="project" value="UniProtKB-ARBA"/>
</dbReference>
<evidence type="ECO:0000313" key="10">
    <source>
        <dbReference type="EMBL" id="CDM66946.1"/>
    </source>
</evidence>
<dbReference type="RefSeq" id="WP_157770917.1">
    <property type="nucleotide sequence ID" value="NZ_CBXV010000008.1"/>
</dbReference>